<comment type="caution">
    <text evidence="1">The sequence shown here is derived from an EMBL/GenBank/DDBJ whole genome shotgun (WGS) entry which is preliminary data.</text>
</comment>
<protein>
    <submittedName>
        <fullName evidence="1">Uncharacterized protein</fullName>
    </submittedName>
</protein>
<sequence>MSLKGDNISQYYTDNCYYFSCYDYGIGILKDESKAFEYEEKGFTYHPALMYENGYAT</sequence>
<dbReference type="EMBL" id="QKYT01000361">
    <property type="protein sequence ID" value="RIA86479.1"/>
    <property type="molecule type" value="Genomic_DNA"/>
</dbReference>
<keyword evidence="2" id="KW-1185">Reference proteome</keyword>
<evidence type="ECO:0000313" key="1">
    <source>
        <dbReference type="EMBL" id="RIA86479.1"/>
    </source>
</evidence>
<accession>A0A397SNJ7</accession>
<gene>
    <name evidence="1" type="ORF">C1645_829200</name>
</gene>
<name>A0A397SNJ7_9GLOM</name>
<dbReference type="Proteomes" id="UP000265703">
    <property type="component" value="Unassembled WGS sequence"/>
</dbReference>
<reference evidence="1 2" key="1">
    <citation type="submission" date="2018-06" db="EMBL/GenBank/DDBJ databases">
        <title>Comparative genomics reveals the genomic features of Rhizophagus irregularis, R. cerebriforme, R. diaphanum and Gigaspora rosea, and their symbiotic lifestyle signature.</title>
        <authorList>
            <person name="Morin E."/>
            <person name="San Clemente H."/>
            <person name="Chen E.C.H."/>
            <person name="De La Providencia I."/>
            <person name="Hainaut M."/>
            <person name="Kuo A."/>
            <person name="Kohler A."/>
            <person name="Murat C."/>
            <person name="Tang N."/>
            <person name="Roy S."/>
            <person name="Loubradou J."/>
            <person name="Henrissat B."/>
            <person name="Grigoriev I.V."/>
            <person name="Corradi N."/>
            <person name="Roux C."/>
            <person name="Martin F.M."/>
        </authorList>
    </citation>
    <scope>NUCLEOTIDE SEQUENCE [LARGE SCALE GENOMIC DNA]</scope>
    <source>
        <strain evidence="1 2">DAOM 227022</strain>
    </source>
</reference>
<evidence type="ECO:0000313" key="2">
    <source>
        <dbReference type="Proteomes" id="UP000265703"/>
    </source>
</evidence>
<organism evidence="1 2">
    <name type="scientific">Glomus cerebriforme</name>
    <dbReference type="NCBI Taxonomy" id="658196"/>
    <lineage>
        <taxon>Eukaryota</taxon>
        <taxon>Fungi</taxon>
        <taxon>Fungi incertae sedis</taxon>
        <taxon>Mucoromycota</taxon>
        <taxon>Glomeromycotina</taxon>
        <taxon>Glomeromycetes</taxon>
        <taxon>Glomerales</taxon>
        <taxon>Glomeraceae</taxon>
        <taxon>Glomus</taxon>
    </lineage>
</organism>
<proteinExistence type="predicted"/>
<dbReference type="OrthoDB" id="272077at2759"/>
<dbReference type="AlphaFoldDB" id="A0A397SNJ7"/>